<comment type="caution">
    <text evidence="2">The sequence shown here is derived from an EMBL/GenBank/DDBJ whole genome shotgun (WGS) entry which is preliminary data.</text>
</comment>
<feature type="region of interest" description="Disordered" evidence="1">
    <location>
        <begin position="92"/>
        <end position="115"/>
    </location>
</feature>
<protein>
    <submittedName>
        <fullName evidence="2">Uncharacterized protein</fullName>
    </submittedName>
</protein>
<keyword evidence="3" id="KW-1185">Reference proteome</keyword>
<evidence type="ECO:0000256" key="1">
    <source>
        <dbReference type="SAM" id="MobiDB-lite"/>
    </source>
</evidence>
<organism evidence="2 3">
    <name type="scientific">Agrocybe pediades</name>
    <dbReference type="NCBI Taxonomy" id="84607"/>
    <lineage>
        <taxon>Eukaryota</taxon>
        <taxon>Fungi</taxon>
        <taxon>Dikarya</taxon>
        <taxon>Basidiomycota</taxon>
        <taxon>Agaricomycotina</taxon>
        <taxon>Agaricomycetes</taxon>
        <taxon>Agaricomycetidae</taxon>
        <taxon>Agaricales</taxon>
        <taxon>Agaricineae</taxon>
        <taxon>Strophariaceae</taxon>
        <taxon>Agrocybe</taxon>
    </lineage>
</organism>
<accession>A0A8H4QYY8</accession>
<reference evidence="2 3" key="1">
    <citation type="submission" date="2019-12" db="EMBL/GenBank/DDBJ databases">
        <authorList>
            <person name="Floudas D."/>
            <person name="Bentzer J."/>
            <person name="Ahren D."/>
            <person name="Johansson T."/>
            <person name="Persson P."/>
            <person name="Tunlid A."/>
        </authorList>
    </citation>
    <scope>NUCLEOTIDE SEQUENCE [LARGE SCALE GENOMIC DNA]</scope>
    <source>
        <strain evidence="2 3">CBS 102.39</strain>
    </source>
</reference>
<sequence>MAFHFQGGETQNKSIAIAASALRCVGCRHRGSLVMKTSYLYLSSSPVFLVARDFPAFQLPPTPLGSSWCIHTASPRAACAAFLLLTTLHVGGGDEHEGEDVVGTDNSEDAGDAFS</sequence>
<dbReference type="EMBL" id="JAACJL010000016">
    <property type="protein sequence ID" value="KAF4619240.1"/>
    <property type="molecule type" value="Genomic_DNA"/>
</dbReference>
<gene>
    <name evidence="2" type="ORF">D9613_004702</name>
</gene>
<feature type="compositionally biased region" description="Acidic residues" evidence="1">
    <location>
        <begin position="96"/>
        <end position="115"/>
    </location>
</feature>
<evidence type="ECO:0000313" key="3">
    <source>
        <dbReference type="Proteomes" id="UP000521872"/>
    </source>
</evidence>
<name>A0A8H4QYY8_9AGAR</name>
<proteinExistence type="predicted"/>
<dbReference type="AlphaFoldDB" id="A0A8H4QYY8"/>
<dbReference type="Proteomes" id="UP000521872">
    <property type="component" value="Unassembled WGS sequence"/>
</dbReference>
<evidence type="ECO:0000313" key="2">
    <source>
        <dbReference type="EMBL" id="KAF4619240.1"/>
    </source>
</evidence>